<accession>A0AAW3V1Q5</accession>
<gene>
    <name evidence="1" type="ORF">GGD69_005751</name>
</gene>
<sequence>MATAPSDTGLIADAPRSQAYRRIVVMIGGAAQIA</sequence>
<protein>
    <submittedName>
        <fullName evidence="1">Uncharacterized protein</fullName>
    </submittedName>
</protein>
<proteinExistence type="predicted"/>
<evidence type="ECO:0000313" key="1">
    <source>
        <dbReference type="EMBL" id="MBB6204857.1"/>
    </source>
</evidence>
<reference evidence="1 2" key="1">
    <citation type="submission" date="2020-08" db="EMBL/GenBank/DDBJ databases">
        <title>Genomic Encyclopedia of Type Strains, Phase IV (KMG-V): Genome sequencing to study the core and pangenomes of soil and plant-associated prokaryotes.</title>
        <authorList>
            <person name="Whitman W."/>
        </authorList>
    </citation>
    <scope>NUCLEOTIDE SEQUENCE [LARGE SCALE GENOMIC DNA]</scope>
    <source>
        <strain evidence="1 2">SEMIA 4013</strain>
    </source>
</reference>
<dbReference type="EMBL" id="JACIIK010000010">
    <property type="protein sequence ID" value="MBB6204857.1"/>
    <property type="molecule type" value="Genomic_DNA"/>
</dbReference>
<comment type="caution">
    <text evidence="1">The sequence shown here is derived from an EMBL/GenBank/DDBJ whole genome shotgun (WGS) entry which is preliminary data.</text>
</comment>
<organism evidence="1 2">
    <name type="scientific">Paraburkholderia fungorum</name>
    <dbReference type="NCBI Taxonomy" id="134537"/>
    <lineage>
        <taxon>Bacteria</taxon>
        <taxon>Pseudomonadati</taxon>
        <taxon>Pseudomonadota</taxon>
        <taxon>Betaproteobacteria</taxon>
        <taxon>Burkholderiales</taxon>
        <taxon>Burkholderiaceae</taxon>
        <taxon>Paraburkholderia</taxon>
    </lineage>
</organism>
<evidence type="ECO:0000313" key="2">
    <source>
        <dbReference type="Proteomes" id="UP000518681"/>
    </source>
</evidence>
<dbReference type="Proteomes" id="UP000518681">
    <property type="component" value="Unassembled WGS sequence"/>
</dbReference>
<name>A0AAW3V1Q5_9BURK</name>
<dbReference type="AlphaFoldDB" id="A0AAW3V1Q5"/>